<dbReference type="InterPro" id="IPR006153">
    <property type="entry name" value="Cation/H_exchanger_TM"/>
</dbReference>
<accession>A0A0R2ZEX4</accession>
<feature type="transmembrane region" description="Helical" evidence="8">
    <location>
        <begin position="306"/>
        <end position="328"/>
    </location>
</feature>
<dbReference type="GO" id="GO:0015297">
    <property type="term" value="F:antiporter activity"/>
    <property type="evidence" value="ECO:0007669"/>
    <property type="project" value="UniProtKB-KW"/>
</dbReference>
<feature type="transmembrane region" description="Helical" evidence="8">
    <location>
        <begin position="63"/>
        <end position="82"/>
    </location>
</feature>
<dbReference type="GO" id="GO:0016020">
    <property type="term" value="C:membrane"/>
    <property type="evidence" value="ECO:0007669"/>
    <property type="project" value="UniProtKB-SubCell"/>
</dbReference>
<dbReference type="Proteomes" id="UP000052019">
    <property type="component" value="Unassembled WGS sequence"/>
</dbReference>
<keyword evidence="4 8" id="KW-0812">Transmembrane</keyword>
<dbReference type="GO" id="GO:0012505">
    <property type="term" value="C:endomembrane system"/>
    <property type="evidence" value="ECO:0007669"/>
    <property type="project" value="TreeGrafter"/>
</dbReference>
<keyword evidence="6" id="KW-0406">Ion transport</keyword>
<dbReference type="EMBL" id="JYLK01000009">
    <property type="protein sequence ID" value="KRP59519.1"/>
    <property type="molecule type" value="Genomic_DNA"/>
</dbReference>
<dbReference type="Pfam" id="PF00999">
    <property type="entry name" value="Na_H_Exchanger"/>
    <property type="match status" value="1"/>
</dbReference>
<sequence>MNFLIQASLIFSMPLLFWLPLRRFVPLVLVQILCGILIGPSLLGRLAPELYASVFPPNTGVALSSLSALAIVCVGFIAGMELELDELKHQARRVLHAGFLSYLIPAVGGGCFAWWAGHQWPELVGERATSGVFAVAGSICFGVTALPVLAAILREMNLSSSRLGHTSLTLAAINDLLLWSCLTALMLATSQPNAAQHAWVWLLLPVLLAAGFIFRPWLRKWFESLTQMKELSTSALSIVLVGLFLSASVSEMLGMHAVIGSFIFGMLLPKALRQHFTKLTAPFSNAVLLPFFFVSAGLSLDISASPAWMFFMLSVVVGSGLKIISTAIPVHAWGWSWREALQLGALMQSKGLMEIVVLRALYDAGIISQSCLTALLLMALVCTALAMPLTRGLAPQVHRKYLME</sequence>
<evidence type="ECO:0000259" key="9">
    <source>
        <dbReference type="Pfam" id="PF00999"/>
    </source>
</evidence>
<comment type="subcellular location">
    <subcellularLocation>
        <location evidence="1">Membrane</location>
        <topology evidence="1">Multi-pass membrane protein</topology>
    </subcellularLocation>
</comment>
<dbReference type="PANTHER" id="PTHR32468">
    <property type="entry name" value="CATION/H + ANTIPORTER"/>
    <property type="match status" value="1"/>
</dbReference>
<feature type="transmembrane region" description="Helical" evidence="8">
    <location>
        <begin position="165"/>
        <end position="187"/>
    </location>
</feature>
<protein>
    <submittedName>
        <fullName evidence="11">Kef-type K+ transport system, membrane component KefB</fullName>
    </submittedName>
</protein>
<keyword evidence="13" id="KW-1185">Reference proteome</keyword>
<gene>
    <name evidence="11" type="ORF">SAMN04490205_0504</name>
    <name evidence="10" type="ORF">TU79_15160</name>
</gene>
<feature type="transmembrane region" description="Helical" evidence="8">
    <location>
        <begin position="21"/>
        <end position="43"/>
    </location>
</feature>
<dbReference type="RefSeq" id="WP_057008723.1">
    <property type="nucleotide sequence ID" value="NZ_JYLK01000009.1"/>
</dbReference>
<reference evidence="10 12" key="1">
    <citation type="submission" date="2015-02" db="EMBL/GenBank/DDBJ databases">
        <title>Two Pseudomonas sp. nov. isolated from raw milk.</title>
        <authorList>
            <person name="Wenning M."/>
            <person name="von Neubeck M."/>
            <person name="Huptas C."/>
            <person name="Scherer S."/>
        </authorList>
    </citation>
    <scope>NUCLEOTIDE SEQUENCE [LARGE SCALE GENOMIC DNA]</scope>
    <source>
        <strain evidence="10 12">DSM 14937</strain>
    </source>
</reference>
<evidence type="ECO:0000256" key="8">
    <source>
        <dbReference type="SAM" id="Phobius"/>
    </source>
</evidence>
<reference evidence="11 13" key="2">
    <citation type="submission" date="2016-10" db="EMBL/GenBank/DDBJ databases">
        <authorList>
            <person name="Varghese N."/>
            <person name="Submissions S."/>
        </authorList>
    </citation>
    <scope>NUCLEOTIDE SEQUENCE [LARGE SCALE GENOMIC DNA]</scope>
    <source>
        <strain evidence="11 13">BS3111</strain>
    </source>
</reference>
<keyword evidence="7 8" id="KW-0472">Membrane</keyword>
<dbReference type="OrthoDB" id="9793589at2"/>
<feature type="transmembrane region" description="Helical" evidence="8">
    <location>
        <begin position="374"/>
        <end position="394"/>
    </location>
</feature>
<keyword evidence="3" id="KW-0050">Antiport</keyword>
<dbReference type="GO" id="GO:1902600">
    <property type="term" value="P:proton transmembrane transport"/>
    <property type="evidence" value="ECO:0007669"/>
    <property type="project" value="InterPro"/>
</dbReference>
<feature type="transmembrane region" description="Helical" evidence="8">
    <location>
        <begin position="94"/>
        <end position="116"/>
    </location>
</feature>
<evidence type="ECO:0000256" key="4">
    <source>
        <dbReference type="ARBA" id="ARBA00022692"/>
    </source>
</evidence>
<feature type="transmembrane region" description="Helical" evidence="8">
    <location>
        <begin position="199"/>
        <end position="218"/>
    </location>
</feature>
<evidence type="ECO:0000256" key="7">
    <source>
        <dbReference type="ARBA" id="ARBA00023136"/>
    </source>
</evidence>
<keyword evidence="2" id="KW-0813">Transport</keyword>
<evidence type="ECO:0000256" key="1">
    <source>
        <dbReference type="ARBA" id="ARBA00004141"/>
    </source>
</evidence>
<evidence type="ECO:0000256" key="3">
    <source>
        <dbReference type="ARBA" id="ARBA00022449"/>
    </source>
</evidence>
<evidence type="ECO:0000256" key="5">
    <source>
        <dbReference type="ARBA" id="ARBA00022989"/>
    </source>
</evidence>
<evidence type="ECO:0000313" key="10">
    <source>
        <dbReference type="EMBL" id="KRP59519.1"/>
    </source>
</evidence>
<dbReference type="Gene3D" id="1.20.1530.20">
    <property type="match status" value="1"/>
</dbReference>
<name>A0A0R2ZEX4_9PSED</name>
<feature type="transmembrane region" description="Helical" evidence="8">
    <location>
        <begin position="128"/>
        <end position="153"/>
    </location>
</feature>
<evidence type="ECO:0000313" key="11">
    <source>
        <dbReference type="EMBL" id="SDR80719.1"/>
    </source>
</evidence>
<dbReference type="GO" id="GO:0006885">
    <property type="term" value="P:regulation of pH"/>
    <property type="evidence" value="ECO:0007669"/>
    <property type="project" value="TreeGrafter"/>
</dbReference>
<dbReference type="PANTHER" id="PTHR32468:SF164">
    <property type="entry name" value="OS05G0485000 PROTEIN"/>
    <property type="match status" value="1"/>
</dbReference>
<dbReference type="AlphaFoldDB" id="A0A0R2ZEX4"/>
<evidence type="ECO:0000256" key="2">
    <source>
        <dbReference type="ARBA" id="ARBA00022448"/>
    </source>
</evidence>
<keyword evidence="5 8" id="KW-1133">Transmembrane helix</keyword>
<feature type="domain" description="Cation/H+ exchanger transmembrane" evidence="9">
    <location>
        <begin position="10"/>
        <end position="385"/>
    </location>
</feature>
<evidence type="ECO:0000313" key="13">
    <source>
        <dbReference type="Proteomes" id="UP000183126"/>
    </source>
</evidence>
<organism evidence="10 12">
    <name type="scientific">Pseudomonas trivialis</name>
    <dbReference type="NCBI Taxonomy" id="200450"/>
    <lineage>
        <taxon>Bacteria</taxon>
        <taxon>Pseudomonadati</taxon>
        <taxon>Pseudomonadota</taxon>
        <taxon>Gammaproteobacteria</taxon>
        <taxon>Pseudomonadales</taxon>
        <taxon>Pseudomonadaceae</taxon>
        <taxon>Pseudomonas</taxon>
    </lineage>
</organism>
<proteinExistence type="predicted"/>
<dbReference type="Proteomes" id="UP000183126">
    <property type="component" value="Chromosome I"/>
</dbReference>
<dbReference type="InterPro" id="IPR038770">
    <property type="entry name" value="Na+/solute_symporter_sf"/>
</dbReference>
<dbReference type="InterPro" id="IPR050794">
    <property type="entry name" value="CPA2_transporter"/>
</dbReference>
<dbReference type="PATRIC" id="fig|200450.4.peg.5074"/>
<evidence type="ECO:0000313" key="12">
    <source>
        <dbReference type="Proteomes" id="UP000052019"/>
    </source>
</evidence>
<feature type="transmembrane region" description="Helical" evidence="8">
    <location>
        <begin position="279"/>
        <end position="300"/>
    </location>
</feature>
<dbReference type="EMBL" id="LT629760">
    <property type="protein sequence ID" value="SDR80719.1"/>
    <property type="molecule type" value="Genomic_DNA"/>
</dbReference>
<evidence type="ECO:0000256" key="6">
    <source>
        <dbReference type="ARBA" id="ARBA00023065"/>
    </source>
</evidence>